<protein>
    <recommendedName>
        <fullName evidence="3">CCHC-type domain-containing protein</fullName>
    </recommendedName>
</protein>
<dbReference type="GO" id="GO:0003676">
    <property type="term" value="F:nucleic acid binding"/>
    <property type="evidence" value="ECO:0007669"/>
    <property type="project" value="InterPro"/>
</dbReference>
<keyword evidence="5" id="KW-1185">Reference proteome</keyword>
<feature type="region of interest" description="Disordered" evidence="2">
    <location>
        <begin position="1"/>
        <end position="28"/>
    </location>
</feature>
<feature type="compositionally biased region" description="Low complexity" evidence="2">
    <location>
        <begin position="7"/>
        <end position="28"/>
    </location>
</feature>
<feature type="region of interest" description="Disordered" evidence="2">
    <location>
        <begin position="383"/>
        <end position="412"/>
    </location>
</feature>
<dbReference type="GO" id="GO:0006397">
    <property type="term" value="P:mRNA processing"/>
    <property type="evidence" value="ECO:0007669"/>
    <property type="project" value="UniProtKB-KW"/>
</dbReference>
<dbReference type="GO" id="GO:0008270">
    <property type="term" value="F:zinc ion binding"/>
    <property type="evidence" value="ECO:0007669"/>
    <property type="project" value="InterPro"/>
</dbReference>
<feature type="domain" description="CCHC-type" evidence="3">
    <location>
        <begin position="340"/>
        <end position="356"/>
    </location>
</feature>
<dbReference type="Gene3D" id="4.10.60.10">
    <property type="entry name" value="Zinc finger, CCHC-type"/>
    <property type="match status" value="1"/>
</dbReference>
<dbReference type="Proteomes" id="UP000703269">
    <property type="component" value="Unassembled WGS sequence"/>
</dbReference>
<dbReference type="AlphaFoldDB" id="A0A9P3GSI0"/>
<name>A0A9P3GSI0_9APHY</name>
<evidence type="ECO:0000313" key="5">
    <source>
        <dbReference type="Proteomes" id="UP000703269"/>
    </source>
</evidence>
<dbReference type="SUPFAM" id="SSF57756">
    <property type="entry name" value="Retrovirus zinc finger-like domains"/>
    <property type="match status" value="1"/>
</dbReference>
<dbReference type="SMART" id="SM00343">
    <property type="entry name" value="ZnF_C2HC"/>
    <property type="match status" value="2"/>
</dbReference>
<gene>
    <name evidence="4" type="ORF">PsYK624_170010</name>
</gene>
<dbReference type="InterPro" id="IPR001878">
    <property type="entry name" value="Znf_CCHC"/>
</dbReference>
<feature type="domain" description="CCHC-type" evidence="3">
    <location>
        <begin position="360"/>
        <end position="376"/>
    </location>
</feature>
<evidence type="ECO:0000259" key="3">
    <source>
        <dbReference type="SMART" id="SM00343"/>
    </source>
</evidence>
<evidence type="ECO:0000313" key="4">
    <source>
        <dbReference type="EMBL" id="GJF00703.1"/>
    </source>
</evidence>
<comment type="caution">
    <text evidence="4">The sequence shown here is derived from an EMBL/GenBank/DDBJ whole genome shotgun (WGS) entry which is preliminary data.</text>
</comment>
<accession>A0A9P3GSI0</accession>
<reference evidence="4 5" key="1">
    <citation type="submission" date="2021-08" db="EMBL/GenBank/DDBJ databases">
        <title>Draft Genome Sequence of Phanerochaete sordida strain YK-624.</title>
        <authorList>
            <person name="Mori T."/>
            <person name="Dohra H."/>
            <person name="Suzuki T."/>
            <person name="Kawagishi H."/>
            <person name="Hirai H."/>
        </authorList>
    </citation>
    <scope>NUCLEOTIDE SEQUENCE [LARGE SCALE GENOMIC DNA]</scope>
    <source>
        <strain evidence="4 5">YK-624</strain>
    </source>
</reference>
<sequence length="435" mass="47824">MSEQNTPIPGGQQGKQGQQPAGPQQPQDPMAQAIIAMASAVTQMSADIRQLSVDIRALATQPQPAPAPAPTVNATVNASTREIAFVEKPVPFRGKSAEAAKHFRSAYTLYANGYTDRYGARDAQGNFQRTPTGDIMIDSRKWILGALLFMQDDAAEWARPHLEAAADGQMIFNNTRVEFWKQFKNRFEPANEKADAMNKLQACTQGDRLFAEFFAEFQALASSSGLSDLDLATRLRTKFNEDYLRRISYIIVPATGKGPETYEELQAAGYTVDRSKDTLLQDLATRQTDTGKARATFFAPIRVFCDPDAMEIDAASIDEAFKGLRGNDLRKQFDSVMRDRCRVCGSKGHKANDAWHRDPVCHHCQRKGHWAVVCRSRIEGLPPTAPSPTANIRANDTASSDSSPSLSTGPNTREADLAVLKDSVALIVKQLASFH</sequence>
<dbReference type="EMBL" id="BPQB01000186">
    <property type="protein sequence ID" value="GJF00703.1"/>
    <property type="molecule type" value="Genomic_DNA"/>
</dbReference>
<dbReference type="Pfam" id="PF03732">
    <property type="entry name" value="Retrotrans_gag"/>
    <property type="match status" value="1"/>
</dbReference>
<feature type="compositionally biased region" description="Polar residues" evidence="2">
    <location>
        <begin position="387"/>
        <end position="398"/>
    </location>
</feature>
<evidence type="ECO:0000256" key="2">
    <source>
        <dbReference type="SAM" id="MobiDB-lite"/>
    </source>
</evidence>
<dbReference type="OrthoDB" id="6772952at2759"/>
<dbReference type="InterPro" id="IPR036875">
    <property type="entry name" value="Znf_CCHC_sf"/>
</dbReference>
<proteinExistence type="predicted"/>
<keyword evidence="1" id="KW-0507">mRNA processing</keyword>
<organism evidence="4 5">
    <name type="scientific">Phanerochaete sordida</name>
    <dbReference type="NCBI Taxonomy" id="48140"/>
    <lineage>
        <taxon>Eukaryota</taxon>
        <taxon>Fungi</taxon>
        <taxon>Dikarya</taxon>
        <taxon>Basidiomycota</taxon>
        <taxon>Agaricomycotina</taxon>
        <taxon>Agaricomycetes</taxon>
        <taxon>Polyporales</taxon>
        <taxon>Phanerochaetaceae</taxon>
        <taxon>Phanerochaete</taxon>
    </lineage>
</organism>
<dbReference type="InterPro" id="IPR005162">
    <property type="entry name" value="Retrotrans_gag_dom"/>
</dbReference>
<evidence type="ECO:0000256" key="1">
    <source>
        <dbReference type="ARBA" id="ARBA00022664"/>
    </source>
</evidence>